<protein>
    <recommendedName>
        <fullName evidence="5">DUF4244 domain-containing protein</fullName>
    </recommendedName>
</protein>
<reference evidence="2 3" key="1">
    <citation type="submission" date="2018-10" db="EMBL/GenBank/DDBJ databases">
        <title>Phylogenomics of Brevibacillus.</title>
        <authorList>
            <person name="Dunlap C."/>
        </authorList>
    </citation>
    <scope>NUCLEOTIDE SEQUENCE [LARGE SCALE GENOMIC DNA]</scope>
    <source>
        <strain evidence="2 3">NRRL NRS 1219</strain>
    </source>
</reference>
<dbReference type="OrthoDB" id="2472536at2"/>
<name>A0A3M8ANB3_9BACL</name>
<dbReference type="Proteomes" id="UP000276178">
    <property type="component" value="Unassembled WGS sequence"/>
</dbReference>
<dbReference type="AlphaFoldDB" id="A0A3M8ANB3"/>
<organism evidence="2 3">
    <name type="scientific">Brevibacillus agri</name>
    <dbReference type="NCBI Taxonomy" id="51101"/>
    <lineage>
        <taxon>Bacteria</taxon>
        <taxon>Bacillati</taxon>
        <taxon>Bacillota</taxon>
        <taxon>Bacilli</taxon>
        <taxon>Bacillales</taxon>
        <taxon>Paenibacillaceae</taxon>
        <taxon>Brevibacillus</taxon>
    </lineage>
</organism>
<proteinExistence type="predicted"/>
<dbReference type="GeneID" id="82813656"/>
<dbReference type="EMBL" id="RHHN01000053">
    <property type="protein sequence ID" value="RNB52704.1"/>
    <property type="molecule type" value="Genomic_DNA"/>
</dbReference>
<dbReference type="Proteomes" id="UP000317180">
    <property type="component" value="Unassembled WGS sequence"/>
</dbReference>
<accession>A0A3M8ANB3</accession>
<gene>
    <name evidence="1" type="ORF">BAG01nite_37010</name>
    <name evidence="2" type="ORF">EB820_18475</name>
</gene>
<evidence type="ECO:0008006" key="5">
    <source>
        <dbReference type="Google" id="ProtNLM"/>
    </source>
</evidence>
<dbReference type="RefSeq" id="WP_005826725.1">
    <property type="nucleotide sequence ID" value="NZ_BJOD01000045.1"/>
</dbReference>
<keyword evidence="4" id="KW-1185">Reference proteome</keyword>
<evidence type="ECO:0000313" key="4">
    <source>
        <dbReference type="Proteomes" id="UP000317180"/>
    </source>
</evidence>
<evidence type="ECO:0000313" key="2">
    <source>
        <dbReference type="EMBL" id="RNB52704.1"/>
    </source>
</evidence>
<dbReference type="EMBL" id="BJOD01000045">
    <property type="protein sequence ID" value="GED27599.1"/>
    <property type="molecule type" value="Genomic_DNA"/>
</dbReference>
<evidence type="ECO:0000313" key="1">
    <source>
        <dbReference type="EMBL" id="GED27599.1"/>
    </source>
</evidence>
<reference evidence="1 4" key="2">
    <citation type="submission" date="2019-06" db="EMBL/GenBank/DDBJ databases">
        <title>Whole genome shotgun sequence of Brevibacillus agri NBRC 15538.</title>
        <authorList>
            <person name="Hosoyama A."/>
            <person name="Uohara A."/>
            <person name="Ohji S."/>
            <person name="Ichikawa N."/>
        </authorList>
    </citation>
    <scope>NUCLEOTIDE SEQUENCE [LARGE SCALE GENOMIC DNA]</scope>
    <source>
        <strain evidence="1 4">NBRC 15538</strain>
    </source>
</reference>
<sequence length="74" mass="7873">MMTTMMQKLFVKASFSLRNQKGAQSIEWIALAAVVLAVLGAVATFFSKDENVGNAVSNTLSEVIGHIGDKITGD</sequence>
<evidence type="ECO:0000313" key="3">
    <source>
        <dbReference type="Proteomes" id="UP000276178"/>
    </source>
</evidence>
<comment type="caution">
    <text evidence="2">The sequence shown here is derived from an EMBL/GenBank/DDBJ whole genome shotgun (WGS) entry which is preliminary data.</text>
</comment>